<gene>
    <name evidence="1" type="ORF">SAMN05216602_2243</name>
</gene>
<dbReference type="RefSeq" id="WP_139225435.1">
    <property type="nucleotide sequence ID" value="NZ_FORC01000002.1"/>
</dbReference>
<protein>
    <submittedName>
        <fullName evidence="1">Uncharacterized protein</fullName>
    </submittedName>
</protein>
<accession>A0A1I3K357</accession>
<dbReference type="EMBL" id="FORC01000002">
    <property type="protein sequence ID" value="SFI66854.1"/>
    <property type="molecule type" value="Genomic_DNA"/>
</dbReference>
<dbReference type="Proteomes" id="UP000183018">
    <property type="component" value="Unassembled WGS sequence"/>
</dbReference>
<dbReference type="OrthoDB" id="6863120at2"/>
<sequence>MNAANLIELGSSENFLSNALVQSLQISVDILEFRTQDEALCSANLFACGKNQVSHKAIAFFTLLNHALHFYEEWHINETSANDFELLANKWLLPEINKAKDISLSDALIQIEGITSSIQSRIKNKISSNSIYNPDHWGVFLNGEKLSEPHELWRPLPNSNVIASANEWNEMEFLYETQNSFILFSWGTGA</sequence>
<reference evidence="2" key="1">
    <citation type="submission" date="2016-10" db="EMBL/GenBank/DDBJ databases">
        <authorList>
            <person name="Varghese N."/>
            <person name="Submissions S."/>
        </authorList>
    </citation>
    <scope>NUCLEOTIDE SEQUENCE [LARGE SCALE GENOMIC DNA]</scope>
    <source>
        <strain evidence="2">LMG 22563</strain>
    </source>
</reference>
<dbReference type="AlphaFoldDB" id="A0A1I3K357"/>
<evidence type="ECO:0000313" key="2">
    <source>
        <dbReference type="Proteomes" id="UP000183018"/>
    </source>
</evidence>
<keyword evidence="2" id="KW-1185">Reference proteome</keyword>
<proteinExistence type="predicted"/>
<organism evidence="1 2">
    <name type="scientific">Phytopseudomonas argentinensis</name>
    <dbReference type="NCBI Taxonomy" id="289370"/>
    <lineage>
        <taxon>Bacteria</taxon>
        <taxon>Pseudomonadati</taxon>
        <taxon>Pseudomonadota</taxon>
        <taxon>Gammaproteobacteria</taxon>
        <taxon>Pseudomonadales</taxon>
        <taxon>Pseudomonadaceae</taxon>
        <taxon>Phytopseudomonas</taxon>
    </lineage>
</organism>
<evidence type="ECO:0000313" key="1">
    <source>
        <dbReference type="EMBL" id="SFI66854.1"/>
    </source>
</evidence>
<name>A0A1I3K357_9GAMM</name>